<dbReference type="EMBL" id="OV121136">
    <property type="protein sequence ID" value="CAH0557589.1"/>
    <property type="molecule type" value="Genomic_DNA"/>
</dbReference>
<reference evidence="1" key="1">
    <citation type="submission" date="2021-12" db="EMBL/GenBank/DDBJ databases">
        <authorList>
            <person name="King R."/>
        </authorList>
    </citation>
    <scope>NUCLEOTIDE SEQUENCE</scope>
</reference>
<name>A0A9P0FKK7_BRAAE</name>
<proteinExistence type="predicted"/>
<sequence>MEGKYSTALSHLVLAGTGAYCLKSVYGGDLKFSHGCFGIIIVNNLLGLWTNGNPRYGDSVYKIFRITREMQDLFVLPFVTTTLWLNYSYRWEYSYAHAIAPVFPFITFLVDKKAYELTNLILTCSLASMTVISFLHDNYYGLVASVSYMFDYFLKKEDNETFLDIPTQDLSNYIMCFFAYFSLHAMLD</sequence>
<dbReference type="Proteomes" id="UP001154078">
    <property type="component" value="Chromosome 5"/>
</dbReference>
<evidence type="ECO:0000313" key="2">
    <source>
        <dbReference type="Proteomes" id="UP001154078"/>
    </source>
</evidence>
<dbReference type="AlphaFoldDB" id="A0A9P0FKK7"/>
<organism evidence="1 2">
    <name type="scientific">Brassicogethes aeneus</name>
    <name type="common">Rape pollen beetle</name>
    <name type="synonym">Meligethes aeneus</name>
    <dbReference type="NCBI Taxonomy" id="1431903"/>
    <lineage>
        <taxon>Eukaryota</taxon>
        <taxon>Metazoa</taxon>
        <taxon>Ecdysozoa</taxon>
        <taxon>Arthropoda</taxon>
        <taxon>Hexapoda</taxon>
        <taxon>Insecta</taxon>
        <taxon>Pterygota</taxon>
        <taxon>Neoptera</taxon>
        <taxon>Endopterygota</taxon>
        <taxon>Coleoptera</taxon>
        <taxon>Polyphaga</taxon>
        <taxon>Cucujiformia</taxon>
        <taxon>Nitidulidae</taxon>
        <taxon>Meligethinae</taxon>
        <taxon>Brassicogethes</taxon>
    </lineage>
</organism>
<protein>
    <submittedName>
        <fullName evidence="1">Uncharacterized protein</fullName>
    </submittedName>
</protein>
<accession>A0A9P0FKK7</accession>
<gene>
    <name evidence="1" type="ORF">MELIAE_LOCUS8277</name>
</gene>
<keyword evidence="2" id="KW-1185">Reference proteome</keyword>
<dbReference type="OrthoDB" id="26525at2759"/>
<evidence type="ECO:0000313" key="1">
    <source>
        <dbReference type="EMBL" id="CAH0557589.1"/>
    </source>
</evidence>